<reference evidence="2" key="1">
    <citation type="journal article" date="2020" name="Stud. Mycol.">
        <title>101 Dothideomycetes genomes: a test case for predicting lifestyles and emergence of pathogens.</title>
        <authorList>
            <person name="Haridas S."/>
            <person name="Albert R."/>
            <person name="Binder M."/>
            <person name="Bloem J."/>
            <person name="Labutti K."/>
            <person name="Salamov A."/>
            <person name="Andreopoulos B."/>
            <person name="Baker S."/>
            <person name="Barry K."/>
            <person name="Bills G."/>
            <person name="Bluhm B."/>
            <person name="Cannon C."/>
            <person name="Castanera R."/>
            <person name="Culley D."/>
            <person name="Daum C."/>
            <person name="Ezra D."/>
            <person name="Gonzalez J."/>
            <person name="Henrissat B."/>
            <person name="Kuo A."/>
            <person name="Liang C."/>
            <person name="Lipzen A."/>
            <person name="Lutzoni F."/>
            <person name="Magnuson J."/>
            <person name="Mondo S."/>
            <person name="Nolan M."/>
            <person name="Ohm R."/>
            <person name="Pangilinan J."/>
            <person name="Park H.-J."/>
            <person name="Ramirez L."/>
            <person name="Alfaro M."/>
            <person name="Sun H."/>
            <person name="Tritt A."/>
            <person name="Yoshinaga Y."/>
            <person name="Zwiers L.-H."/>
            <person name="Turgeon B."/>
            <person name="Goodwin S."/>
            <person name="Spatafora J."/>
            <person name="Crous P."/>
            <person name="Grigoriev I."/>
        </authorList>
    </citation>
    <scope>NUCLEOTIDE SEQUENCE</scope>
    <source>
        <strain evidence="2">CBS 130266</strain>
    </source>
</reference>
<accession>A0A9P4NZJ8</accession>
<evidence type="ECO:0000313" key="2">
    <source>
        <dbReference type="EMBL" id="KAF2434507.1"/>
    </source>
</evidence>
<sequence>MASRYLSASKLAFFALLAGITFADDNPCVAYGIDFQDGGKYFQNSLSNESFTFVSQFHGCQADKASNVFVDPKGEQVECSETNLTPDDTDALSTCPRVKSGLTSGDWSILILSNNGKGEPLALQRDFELSVGPQLTTTFTPSVVVPITYTPVVNATVTETDTAKTTLPPLTVTVPSTTVSPTTTVTPARVTVYSTKTLFTVKRTKPTASVVKTTKVVTASCKIPKKPTTTMKTCTIRPTVGKIQSLPTALPSGPKFRRAVYDPNNKAKFVAERRAYLAAANALVKRAPDEPTVTITDTNTANYPTVTSTETASASTATITSTSQITATITPSPVTLVNGKTTISKITITAPTPTRNIVKYTVATDYTTKTFTYTVTITSKTTPAAVATDCKKHGGVLV</sequence>
<keyword evidence="1" id="KW-0732">Signal</keyword>
<protein>
    <submittedName>
        <fullName evidence="2">Uncharacterized protein</fullName>
    </submittedName>
</protein>
<organism evidence="2 3">
    <name type="scientific">Tothia fuscella</name>
    <dbReference type="NCBI Taxonomy" id="1048955"/>
    <lineage>
        <taxon>Eukaryota</taxon>
        <taxon>Fungi</taxon>
        <taxon>Dikarya</taxon>
        <taxon>Ascomycota</taxon>
        <taxon>Pezizomycotina</taxon>
        <taxon>Dothideomycetes</taxon>
        <taxon>Pleosporomycetidae</taxon>
        <taxon>Venturiales</taxon>
        <taxon>Cylindrosympodiaceae</taxon>
        <taxon>Tothia</taxon>
    </lineage>
</organism>
<name>A0A9P4NZJ8_9PEZI</name>
<feature type="chain" id="PRO_5040175405" evidence="1">
    <location>
        <begin position="24"/>
        <end position="398"/>
    </location>
</feature>
<dbReference type="Proteomes" id="UP000800235">
    <property type="component" value="Unassembled WGS sequence"/>
</dbReference>
<comment type="caution">
    <text evidence="2">The sequence shown here is derived from an EMBL/GenBank/DDBJ whole genome shotgun (WGS) entry which is preliminary data.</text>
</comment>
<evidence type="ECO:0000313" key="3">
    <source>
        <dbReference type="Proteomes" id="UP000800235"/>
    </source>
</evidence>
<dbReference type="EMBL" id="MU007016">
    <property type="protein sequence ID" value="KAF2434507.1"/>
    <property type="molecule type" value="Genomic_DNA"/>
</dbReference>
<keyword evidence="3" id="KW-1185">Reference proteome</keyword>
<evidence type="ECO:0000256" key="1">
    <source>
        <dbReference type="SAM" id="SignalP"/>
    </source>
</evidence>
<feature type="signal peptide" evidence="1">
    <location>
        <begin position="1"/>
        <end position="23"/>
    </location>
</feature>
<proteinExistence type="predicted"/>
<gene>
    <name evidence="2" type="ORF">EJ08DRAFT_646468</name>
</gene>
<dbReference type="OrthoDB" id="3937708at2759"/>
<dbReference type="AlphaFoldDB" id="A0A9P4NZJ8"/>